<evidence type="ECO:0000256" key="1">
    <source>
        <dbReference type="SAM" id="Phobius"/>
    </source>
</evidence>
<proteinExistence type="predicted"/>
<dbReference type="EMBL" id="UINC01057515">
    <property type="protein sequence ID" value="SVB78749.1"/>
    <property type="molecule type" value="Genomic_DNA"/>
</dbReference>
<protein>
    <recommendedName>
        <fullName evidence="3">Polysaccharide biosynthesis protein CapD-like domain-containing protein</fullName>
    </recommendedName>
</protein>
<gene>
    <name evidence="2" type="ORF">METZ01_LOCUS231603</name>
</gene>
<dbReference type="PANTHER" id="PTHR43318:SF2">
    <property type="entry name" value="UDP-N-ACETYLGLUCOSAMINE 4,6-DEHYDRATASE (INVERTING)"/>
    <property type="match status" value="1"/>
</dbReference>
<dbReference type="InterPro" id="IPR051203">
    <property type="entry name" value="Polysaccharide_Synthase-Rel"/>
</dbReference>
<accession>A0A382GUW2</accession>
<feature type="transmembrane region" description="Helical" evidence="1">
    <location>
        <begin position="112"/>
        <end position="129"/>
    </location>
</feature>
<keyword evidence="1" id="KW-1133">Transmembrane helix</keyword>
<keyword evidence="1" id="KW-0472">Membrane</keyword>
<dbReference type="AlphaFoldDB" id="A0A382GUW2"/>
<sequence>MTKPRLRFDRPYVAAIHDITMAAAAFILSLYLRLGDDFWSQTKGFLLEGTLLFTAICASVFASFRLYRGIWRYASLDDLLAIAKAVSLAILIFAVALFAITRLELMPRSALAINWLLLMSMLGGPRLLYRIAKDRGFFGIVEQGSDGRIPVLLVGAGDIADAFLRQQRKPGEHYR</sequence>
<reference evidence="2" key="1">
    <citation type="submission" date="2018-05" db="EMBL/GenBank/DDBJ databases">
        <authorList>
            <person name="Lanie J.A."/>
            <person name="Ng W.-L."/>
            <person name="Kazmierczak K.M."/>
            <person name="Andrzejewski T.M."/>
            <person name="Davidsen T.M."/>
            <person name="Wayne K.J."/>
            <person name="Tettelin H."/>
            <person name="Glass J.I."/>
            <person name="Rusch D."/>
            <person name="Podicherti R."/>
            <person name="Tsui H.-C.T."/>
            <person name="Winkler M.E."/>
        </authorList>
    </citation>
    <scope>NUCLEOTIDE SEQUENCE</scope>
</reference>
<feature type="transmembrane region" description="Helical" evidence="1">
    <location>
        <begin position="44"/>
        <end position="67"/>
    </location>
</feature>
<name>A0A382GUW2_9ZZZZ</name>
<evidence type="ECO:0008006" key="3">
    <source>
        <dbReference type="Google" id="ProtNLM"/>
    </source>
</evidence>
<evidence type="ECO:0000313" key="2">
    <source>
        <dbReference type="EMBL" id="SVB78749.1"/>
    </source>
</evidence>
<feature type="transmembrane region" description="Helical" evidence="1">
    <location>
        <begin position="12"/>
        <end position="32"/>
    </location>
</feature>
<feature type="transmembrane region" description="Helical" evidence="1">
    <location>
        <begin position="79"/>
        <end position="100"/>
    </location>
</feature>
<organism evidence="2">
    <name type="scientific">marine metagenome</name>
    <dbReference type="NCBI Taxonomy" id="408172"/>
    <lineage>
        <taxon>unclassified sequences</taxon>
        <taxon>metagenomes</taxon>
        <taxon>ecological metagenomes</taxon>
    </lineage>
</organism>
<feature type="non-terminal residue" evidence="2">
    <location>
        <position position="175"/>
    </location>
</feature>
<dbReference type="PANTHER" id="PTHR43318">
    <property type="entry name" value="UDP-N-ACETYLGLUCOSAMINE 4,6-DEHYDRATASE"/>
    <property type="match status" value="1"/>
</dbReference>
<keyword evidence="1" id="KW-0812">Transmembrane</keyword>